<evidence type="ECO:0000256" key="3">
    <source>
        <dbReference type="ARBA" id="ARBA00011890"/>
    </source>
</evidence>
<dbReference type="InterPro" id="IPR000682">
    <property type="entry name" value="PCMT"/>
</dbReference>
<dbReference type="EC" id="2.1.1.77" evidence="3"/>
<evidence type="ECO:0000256" key="11">
    <source>
        <dbReference type="ARBA" id="ARBA00031350"/>
    </source>
</evidence>
<dbReference type="GO" id="GO:0005737">
    <property type="term" value="C:cytoplasm"/>
    <property type="evidence" value="ECO:0007669"/>
    <property type="project" value="UniProtKB-SubCell"/>
</dbReference>
<evidence type="ECO:0000256" key="9">
    <source>
        <dbReference type="ARBA" id="ARBA00030757"/>
    </source>
</evidence>
<dbReference type="Proteomes" id="UP000325787">
    <property type="component" value="Chromosome"/>
</dbReference>
<protein>
    <recommendedName>
        <fullName evidence="4">Protein-L-isoaspartate O-methyltransferase</fullName>
        <ecNumber evidence="3">2.1.1.77</ecNumber>
    </recommendedName>
    <alternativeName>
        <fullName evidence="11">L-isoaspartyl protein carboxyl methyltransferase</fullName>
    </alternativeName>
    <alternativeName>
        <fullName evidence="9">Protein L-isoaspartyl methyltransferase</fullName>
    </alternativeName>
    <alternativeName>
        <fullName evidence="10">Protein-beta-aspartate methyltransferase</fullName>
    </alternativeName>
</protein>
<dbReference type="CDD" id="cd02440">
    <property type="entry name" value="AdoMet_MTases"/>
    <property type="match status" value="1"/>
</dbReference>
<keyword evidence="7 12" id="KW-0808">Transferase</keyword>
<keyword evidence="8" id="KW-0949">S-adenosyl-L-methionine</keyword>
<organism evidence="12 13">
    <name type="scientific">Saccharothrix syringae</name>
    <name type="common">Nocardiopsis syringae</name>
    <dbReference type="NCBI Taxonomy" id="103733"/>
    <lineage>
        <taxon>Bacteria</taxon>
        <taxon>Bacillati</taxon>
        <taxon>Actinomycetota</taxon>
        <taxon>Actinomycetes</taxon>
        <taxon>Pseudonocardiales</taxon>
        <taxon>Pseudonocardiaceae</taxon>
        <taxon>Saccharothrix</taxon>
    </lineage>
</organism>
<name>A0A5Q0H394_SACSY</name>
<evidence type="ECO:0000256" key="10">
    <source>
        <dbReference type="ARBA" id="ARBA00031323"/>
    </source>
</evidence>
<keyword evidence="13" id="KW-1185">Reference proteome</keyword>
<dbReference type="KEGG" id="ssyi:EKG83_25590"/>
<dbReference type="OrthoDB" id="4035289at2"/>
<accession>A0A5Q0H394</accession>
<keyword evidence="5" id="KW-0963">Cytoplasm</keyword>
<evidence type="ECO:0000256" key="1">
    <source>
        <dbReference type="ARBA" id="ARBA00004496"/>
    </source>
</evidence>
<dbReference type="Gene3D" id="3.40.50.150">
    <property type="entry name" value="Vaccinia Virus protein VP39"/>
    <property type="match status" value="1"/>
</dbReference>
<dbReference type="GO" id="GO:0004719">
    <property type="term" value="F:protein-L-isoaspartate (D-aspartate) O-methyltransferase activity"/>
    <property type="evidence" value="ECO:0007669"/>
    <property type="project" value="UniProtKB-EC"/>
</dbReference>
<proteinExistence type="inferred from homology"/>
<dbReference type="InterPro" id="IPR027573">
    <property type="entry name" value="Methyltran_FxLD"/>
</dbReference>
<reference evidence="13" key="1">
    <citation type="journal article" date="2021" name="Curr. Microbiol.">
        <title>Complete genome of nocamycin-producing strain Saccharothrix syringae NRRL B-16468 reveals the biosynthetic potential for secondary metabolites.</title>
        <authorList>
            <person name="Mo X."/>
            <person name="Yang S."/>
        </authorList>
    </citation>
    <scope>NUCLEOTIDE SEQUENCE [LARGE SCALE GENOMIC DNA]</scope>
    <source>
        <strain evidence="13">ATCC 51364 / DSM 43886 / JCM 6844 / KCTC 9398 / NBRC 14523 / NRRL B-16468 / INA 2240</strain>
    </source>
</reference>
<keyword evidence="6 12" id="KW-0489">Methyltransferase</keyword>
<dbReference type="SUPFAM" id="SSF53335">
    <property type="entry name" value="S-adenosyl-L-methionine-dependent methyltransferases"/>
    <property type="match status" value="1"/>
</dbReference>
<evidence type="ECO:0000256" key="4">
    <source>
        <dbReference type="ARBA" id="ARBA00013346"/>
    </source>
</evidence>
<dbReference type="GO" id="GO:0032259">
    <property type="term" value="P:methylation"/>
    <property type="evidence" value="ECO:0007669"/>
    <property type="project" value="UniProtKB-KW"/>
</dbReference>
<dbReference type="NCBIfam" id="TIGR04364">
    <property type="entry name" value="methyltran_FxLD"/>
    <property type="match status" value="1"/>
</dbReference>
<evidence type="ECO:0000256" key="5">
    <source>
        <dbReference type="ARBA" id="ARBA00022490"/>
    </source>
</evidence>
<dbReference type="AlphaFoldDB" id="A0A5Q0H394"/>
<comment type="subcellular location">
    <subcellularLocation>
        <location evidence="1">Cytoplasm</location>
    </subcellularLocation>
</comment>
<dbReference type="RefSeq" id="WP_033434783.1">
    <property type="nucleotide sequence ID" value="NZ_CP034550.1"/>
</dbReference>
<evidence type="ECO:0000313" key="13">
    <source>
        <dbReference type="Proteomes" id="UP000325787"/>
    </source>
</evidence>
<dbReference type="EMBL" id="CP034550">
    <property type="protein sequence ID" value="QFZ20344.1"/>
    <property type="molecule type" value="Genomic_DNA"/>
</dbReference>
<gene>
    <name evidence="12" type="primary">fxlM</name>
    <name evidence="12" type="ORF">EKG83_25590</name>
</gene>
<sequence length="404" mass="43091">MTATTDTGPDELRDRMVDHIADAGHLHSATIEHALRTVPRHLFVPDATIEDAYANRSITIKPGEPGGRPASCISVPTVVAMMLDQLDARPGHRVLEIGAGTGYNAALLAELVGPTGQVTTIDIHPDVTTHARQALDATGYDRVHVVTGDGTLGHPDHAPYDRIIVTVGPWDLPPAWLDQLAPGGRLVVPLTWRGQTRSVAFVKQEDGVLRATDSRLCGFIPMIGDGQDGERTARIADDVDLHYDPDQPIDPETLHGVLAREATTVWSGASVAPMESTDLIWPRLTGVEPGTCRFAAGNAAVEAGLCNPAFKFSSPALVDGDSLAYLTLRGPEPEATERRFELGATGHGPLGANLAERLCAVIRTWSHDRTAQAVITAYPAGTPDAELADGPVVDKRFVRLVIST</sequence>
<evidence type="ECO:0000256" key="2">
    <source>
        <dbReference type="ARBA" id="ARBA00005369"/>
    </source>
</evidence>
<dbReference type="Pfam" id="PF01135">
    <property type="entry name" value="PCMT"/>
    <property type="match status" value="1"/>
</dbReference>
<comment type="similarity">
    <text evidence="2">Belongs to the methyltransferase superfamily. L-isoaspartyl/D-aspartyl protein methyltransferase family.</text>
</comment>
<evidence type="ECO:0000256" key="6">
    <source>
        <dbReference type="ARBA" id="ARBA00022603"/>
    </source>
</evidence>
<dbReference type="PANTHER" id="PTHR11579:SF0">
    <property type="entry name" value="PROTEIN-L-ISOASPARTATE(D-ASPARTATE) O-METHYLTRANSFERASE"/>
    <property type="match status" value="1"/>
</dbReference>
<dbReference type="InterPro" id="IPR029063">
    <property type="entry name" value="SAM-dependent_MTases_sf"/>
</dbReference>
<dbReference type="PANTHER" id="PTHR11579">
    <property type="entry name" value="PROTEIN-L-ISOASPARTATE O-METHYLTRANSFERASE"/>
    <property type="match status" value="1"/>
</dbReference>
<evidence type="ECO:0000313" key="12">
    <source>
        <dbReference type="EMBL" id="QFZ20344.1"/>
    </source>
</evidence>
<evidence type="ECO:0000256" key="7">
    <source>
        <dbReference type="ARBA" id="ARBA00022679"/>
    </source>
</evidence>
<evidence type="ECO:0000256" key="8">
    <source>
        <dbReference type="ARBA" id="ARBA00022691"/>
    </source>
</evidence>